<proteinExistence type="predicted"/>
<name>A7Z106_BACVZ</name>
<organism evidence="1 2">
    <name type="scientific">Bacillus velezensis (strain DSM 23117 / BGSC 10A6 / LMG 26770 / FZB42)</name>
    <name type="common">Bacillus amyloliquefaciens subsp. plantarum</name>
    <dbReference type="NCBI Taxonomy" id="326423"/>
    <lineage>
        <taxon>Bacteria</taxon>
        <taxon>Bacillati</taxon>
        <taxon>Bacillota</taxon>
        <taxon>Bacilli</taxon>
        <taxon>Bacillales</taxon>
        <taxon>Bacillaceae</taxon>
        <taxon>Bacillus</taxon>
        <taxon>Bacillus amyloliquefaciens group</taxon>
    </lineage>
</organism>
<keyword evidence="2" id="KW-1185">Reference proteome</keyword>
<dbReference type="AlphaFoldDB" id="A7Z106"/>
<dbReference type="Proteomes" id="UP000001120">
    <property type="component" value="Chromosome"/>
</dbReference>
<protein>
    <submittedName>
        <fullName evidence="1">Uncharacterized protein</fullName>
    </submittedName>
</protein>
<reference evidence="1 2" key="1">
    <citation type="journal article" date="2007" name="Nat. Biotechnol.">
        <title>Comparative analysis of the complete genome sequence of the plant growth-promoting bacterium Bacillus amyloliquefaciens FZB42.</title>
        <authorList>
            <person name="Chen X.H."/>
            <person name="Koumoutsi A."/>
            <person name="Scholz R."/>
            <person name="Eisenreich A."/>
            <person name="Schneider K."/>
            <person name="Heinemeyer I."/>
            <person name="Morgenstern B."/>
            <person name="Voss B."/>
            <person name="Hess W.R."/>
            <person name="Reva O."/>
            <person name="Junge H."/>
            <person name="Voigt B."/>
            <person name="Jungblut P.R."/>
            <person name="Vater J."/>
            <person name="Sussmuth R."/>
            <person name="Liesegang H."/>
            <person name="Strittmatter A."/>
            <person name="Gottschalk G."/>
            <person name="Borriss R."/>
        </authorList>
    </citation>
    <scope>NUCLEOTIDE SEQUENCE [LARGE SCALE GENOMIC DNA]</scope>
    <source>
        <strain evidence="2">DSM 23117 / BGSC 10A6 / LMG 26770 / FZB42</strain>
    </source>
</reference>
<evidence type="ECO:0000313" key="1">
    <source>
        <dbReference type="EMBL" id="ABS72682.1"/>
    </source>
</evidence>
<evidence type="ECO:0000313" key="2">
    <source>
        <dbReference type="Proteomes" id="UP000001120"/>
    </source>
</evidence>
<dbReference type="KEGG" id="bay:RBAM_002830"/>
<dbReference type="EMBL" id="CP000560">
    <property type="protein sequence ID" value="ABS72682.1"/>
    <property type="molecule type" value="Genomic_DNA"/>
</dbReference>
<accession>A7Z106</accession>
<gene>
    <name evidence="1" type="ordered locus">RBAM_002830</name>
</gene>
<sequence>MTARTGLIFSALIHGLHPPHIFVNENQHVTEWQAAYPVETAKFALQTGQEEHMQMARDMLGLTDPKGY</sequence>
<dbReference type="HOGENOM" id="CLU_2894239_0_0_9"/>